<protein>
    <submittedName>
        <fullName evidence="1">Uncharacterized protein</fullName>
    </submittedName>
</protein>
<reference evidence="1 2" key="1">
    <citation type="submission" date="2021-06" db="EMBL/GenBank/DDBJ databases">
        <title>Caerostris extrusa draft genome.</title>
        <authorList>
            <person name="Kono N."/>
            <person name="Arakawa K."/>
        </authorList>
    </citation>
    <scope>NUCLEOTIDE SEQUENCE [LARGE SCALE GENOMIC DNA]</scope>
</reference>
<dbReference type="Proteomes" id="UP001054945">
    <property type="component" value="Unassembled WGS sequence"/>
</dbReference>
<evidence type="ECO:0000313" key="1">
    <source>
        <dbReference type="EMBL" id="GIX74319.1"/>
    </source>
</evidence>
<dbReference type="AlphaFoldDB" id="A0AAV4MPJ9"/>
<name>A0AAV4MPJ9_CAEEX</name>
<proteinExistence type="predicted"/>
<gene>
    <name evidence="1" type="ORF">CEXT_329801</name>
</gene>
<keyword evidence="2" id="KW-1185">Reference proteome</keyword>
<accession>A0AAV4MPJ9</accession>
<organism evidence="1 2">
    <name type="scientific">Caerostris extrusa</name>
    <name type="common">Bark spider</name>
    <name type="synonym">Caerostris bankana</name>
    <dbReference type="NCBI Taxonomy" id="172846"/>
    <lineage>
        <taxon>Eukaryota</taxon>
        <taxon>Metazoa</taxon>
        <taxon>Ecdysozoa</taxon>
        <taxon>Arthropoda</taxon>
        <taxon>Chelicerata</taxon>
        <taxon>Arachnida</taxon>
        <taxon>Araneae</taxon>
        <taxon>Araneomorphae</taxon>
        <taxon>Entelegynae</taxon>
        <taxon>Araneoidea</taxon>
        <taxon>Araneidae</taxon>
        <taxon>Caerostris</taxon>
    </lineage>
</organism>
<evidence type="ECO:0000313" key="2">
    <source>
        <dbReference type="Proteomes" id="UP001054945"/>
    </source>
</evidence>
<sequence length="118" mass="12972">MFQNSLQPLRAFSKEIVHQLCVMPFSSIFVIDGVASVAAVAMTRVLNNSGKLNLSAIIIHGQIAVHNAAYHTRGFPRKAHSMDSADNHEHRSELLKMSRDISQRETMAGNDSSIHCSA</sequence>
<comment type="caution">
    <text evidence="1">The sequence shown here is derived from an EMBL/GenBank/DDBJ whole genome shotgun (WGS) entry which is preliminary data.</text>
</comment>
<dbReference type="EMBL" id="BPLR01020055">
    <property type="protein sequence ID" value="GIX74319.1"/>
    <property type="molecule type" value="Genomic_DNA"/>
</dbReference>